<dbReference type="EMBL" id="KV424023">
    <property type="protein sequence ID" value="KZT54043.1"/>
    <property type="molecule type" value="Genomic_DNA"/>
</dbReference>
<name>A0A165E3U1_9BASI</name>
<dbReference type="AlphaFoldDB" id="A0A165E3U1"/>
<sequence length="215" mass="23445">MYKHQPKPKKGISRPPTTPLRYHIIPRGDLLHALPALLLQVLRPHRAPVRMLQHAPARLAPLHPSPSRPFFPRPEARKRLPRLSLRRCARVPLHPRRSRTRSRGLHRARRAMPRYERAIGARRAVQEHRAGREMALPLGRVGRERLCVRFPSRGRAVVYAASAASAVDAVCAGGAGEAGSGGGAGEEGKGAGAGAGGGRREGRDVVWAHEGRGRG</sequence>
<evidence type="ECO:0000313" key="2">
    <source>
        <dbReference type="EMBL" id="KZT54043.1"/>
    </source>
</evidence>
<feature type="region of interest" description="Disordered" evidence="1">
    <location>
        <begin position="177"/>
        <end position="215"/>
    </location>
</feature>
<accession>A0A165E3U1</accession>
<dbReference type="InParanoid" id="A0A165E3U1"/>
<organism evidence="2 3">
    <name type="scientific">Calocera cornea HHB12733</name>
    <dbReference type="NCBI Taxonomy" id="1353952"/>
    <lineage>
        <taxon>Eukaryota</taxon>
        <taxon>Fungi</taxon>
        <taxon>Dikarya</taxon>
        <taxon>Basidiomycota</taxon>
        <taxon>Agaricomycotina</taxon>
        <taxon>Dacrymycetes</taxon>
        <taxon>Dacrymycetales</taxon>
        <taxon>Dacrymycetaceae</taxon>
        <taxon>Calocera</taxon>
    </lineage>
</organism>
<keyword evidence="3" id="KW-1185">Reference proteome</keyword>
<gene>
    <name evidence="2" type="ORF">CALCODRAFT_29346</name>
</gene>
<protein>
    <submittedName>
        <fullName evidence="2">Uncharacterized protein</fullName>
    </submittedName>
</protein>
<reference evidence="2 3" key="1">
    <citation type="journal article" date="2016" name="Mol. Biol. Evol.">
        <title>Comparative Genomics of Early-Diverging Mushroom-Forming Fungi Provides Insights into the Origins of Lignocellulose Decay Capabilities.</title>
        <authorList>
            <person name="Nagy L.G."/>
            <person name="Riley R."/>
            <person name="Tritt A."/>
            <person name="Adam C."/>
            <person name="Daum C."/>
            <person name="Floudas D."/>
            <person name="Sun H."/>
            <person name="Yadav J.S."/>
            <person name="Pangilinan J."/>
            <person name="Larsson K.H."/>
            <person name="Matsuura K."/>
            <person name="Barry K."/>
            <person name="Labutti K."/>
            <person name="Kuo R."/>
            <person name="Ohm R.A."/>
            <person name="Bhattacharya S.S."/>
            <person name="Shirouzu T."/>
            <person name="Yoshinaga Y."/>
            <person name="Martin F.M."/>
            <person name="Grigoriev I.V."/>
            <person name="Hibbett D.S."/>
        </authorList>
    </citation>
    <scope>NUCLEOTIDE SEQUENCE [LARGE SCALE GENOMIC DNA]</scope>
    <source>
        <strain evidence="2 3">HHB12733</strain>
    </source>
</reference>
<proteinExistence type="predicted"/>
<evidence type="ECO:0000313" key="3">
    <source>
        <dbReference type="Proteomes" id="UP000076842"/>
    </source>
</evidence>
<evidence type="ECO:0000256" key="1">
    <source>
        <dbReference type="SAM" id="MobiDB-lite"/>
    </source>
</evidence>
<feature type="compositionally biased region" description="Gly residues" evidence="1">
    <location>
        <begin position="177"/>
        <end position="197"/>
    </location>
</feature>
<dbReference type="Proteomes" id="UP000076842">
    <property type="component" value="Unassembled WGS sequence"/>
</dbReference>
<feature type="compositionally biased region" description="Basic and acidic residues" evidence="1">
    <location>
        <begin position="198"/>
        <end position="215"/>
    </location>
</feature>